<reference evidence="4" key="1">
    <citation type="journal article" date="2019" name="Int. J. Syst. Evol. Microbiol.">
        <title>The Global Catalogue of Microorganisms (GCM) 10K type strain sequencing project: providing services to taxonomists for standard genome sequencing and annotation.</title>
        <authorList>
            <consortium name="The Broad Institute Genomics Platform"/>
            <consortium name="The Broad Institute Genome Sequencing Center for Infectious Disease"/>
            <person name="Wu L."/>
            <person name="Ma J."/>
        </authorList>
    </citation>
    <scope>NUCLEOTIDE SEQUENCE [LARGE SCALE GENOMIC DNA]</scope>
    <source>
        <strain evidence="4">R28</strain>
    </source>
</reference>
<protein>
    <submittedName>
        <fullName evidence="3">Lipoprotein</fullName>
    </submittedName>
</protein>
<proteinExistence type="predicted"/>
<organism evidence="3 4">
    <name type="scientific">Ornithinibacillus salinisoli</name>
    <dbReference type="NCBI Taxonomy" id="1848459"/>
    <lineage>
        <taxon>Bacteria</taxon>
        <taxon>Bacillati</taxon>
        <taxon>Bacillota</taxon>
        <taxon>Bacilli</taxon>
        <taxon>Bacillales</taxon>
        <taxon>Bacillaceae</taxon>
        <taxon>Ornithinibacillus</taxon>
    </lineage>
</organism>
<gene>
    <name evidence="3" type="ORF">ACFSJF_03295</name>
</gene>
<dbReference type="InterPro" id="IPR012640">
    <property type="entry name" value="Membr_lipoprot_lipid_attach_CS"/>
</dbReference>
<sequence>MKRYLFLFAFIFFLTGCQSSDIGDLKPPEPTITVDNQEISYTMGTYSWSENGKAVNADSASPPELVEEVNEVSSGETISIDFDYEPTSIEIGIWANNGADFKGLDSNQIVLPNEKGEFIYVIHASWAEGDGIYALSIRTK</sequence>
<comment type="caution">
    <text evidence="3">The sequence shown here is derived from an EMBL/GenBank/DDBJ whole genome shotgun (WGS) entry which is preliminary data.</text>
</comment>
<evidence type="ECO:0000256" key="1">
    <source>
        <dbReference type="ARBA" id="ARBA00022729"/>
    </source>
</evidence>
<dbReference type="PROSITE" id="PS51257">
    <property type="entry name" value="PROKAR_LIPOPROTEIN"/>
    <property type="match status" value="1"/>
</dbReference>
<dbReference type="Pfam" id="PF08139">
    <property type="entry name" value="LPAM_1"/>
    <property type="match status" value="1"/>
</dbReference>
<name>A0ABW4VUR0_9BACI</name>
<feature type="chain" id="PRO_5046873297" evidence="2">
    <location>
        <begin position="20"/>
        <end position="140"/>
    </location>
</feature>
<dbReference type="Proteomes" id="UP001597383">
    <property type="component" value="Unassembled WGS sequence"/>
</dbReference>
<keyword evidence="1 2" id="KW-0732">Signal</keyword>
<keyword evidence="3" id="KW-0449">Lipoprotein</keyword>
<evidence type="ECO:0000256" key="2">
    <source>
        <dbReference type="SAM" id="SignalP"/>
    </source>
</evidence>
<evidence type="ECO:0000313" key="4">
    <source>
        <dbReference type="Proteomes" id="UP001597383"/>
    </source>
</evidence>
<dbReference type="EMBL" id="JBHUHQ010000006">
    <property type="protein sequence ID" value="MFD2043308.1"/>
    <property type="molecule type" value="Genomic_DNA"/>
</dbReference>
<keyword evidence="4" id="KW-1185">Reference proteome</keyword>
<accession>A0ABW4VUR0</accession>
<dbReference type="RefSeq" id="WP_377555036.1">
    <property type="nucleotide sequence ID" value="NZ_JBHUHQ010000006.1"/>
</dbReference>
<feature type="signal peptide" evidence="2">
    <location>
        <begin position="1"/>
        <end position="19"/>
    </location>
</feature>
<evidence type="ECO:0000313" key="3">
    <source>
        <dbReference type="EMBL" id="MFD2043308.1"/>
    </source>
</evidence>